<proteinExistence type="predicted"/>
<dbReference type="EMBL" id="JAOPLV010000052">
    <property type="protein sequence ID" value="MDM5142918.1"/>
    <property type="molecule type" value="Genomic_DNA"/>
</dbReference>
<name>A0AAW7I9W1_9GAMM</name>
<comment type="caution">
    <text evidence="1">The sequence shown here is derived from an EMBL/GenBank/DDBJ whole genome shotgun (WGS) entry which is preliminary data.</text>
</comment>
<dbReference type="AlphaFoldDB" id="A0AAW7I9W1"/>
<dbReference type="Pfam" id="PF17963">
    <property type="entry name" value="Big_9"/>
    <property type="match status" value="1"/>
</dbReference>
<dbReference type="RefSeq" id="WP_290023398.1">
    <property type="nucleotide sequence ID" value="NZ_JAOPLV010000052.1"/>
</dbReference>
<gene>
    <name evidence="1" type="ORF">OB959_24605</name>
</gene>
<sequence length="102" mass="10264">AQDDPVDAVNDSYEVNEDGSVTLTLLANDKAPDGGLAIQSINGVALTGGAQSIAVTNGTVEIAADGSISFVPGKDFNGDISFDYVAKDADGDTDSATVSIKV</sequence>
<feature type="non-terminal residue" evidence="1">
    <location>
        <position position="102"/>
    </location>
</feature>
<evidence type="ECO:0000313" key="1">
    <source>
        <dbReference type="EMBL" id="MDM5142918.1"/>
    </source>
</evidence>
<feature type="non-terminal residue" evidence="1">
    <location>
        <position position="1"/>
    </location>
</feature>
<evidence type="ECO:0000313" key="2">
    <source>
        <dbReference type="Proteomes" id="UP001168216"/>
    </source>
</evidence>
<reference evidence="1" key="1">
    <citation type="submission" date="2023-08" db="EMBL/GenBank/DDBJ databases">
        <title>WGS of Aeromonas isolates.</title>
        <authorList>
            <person name="Lee H."/>
        </authorList>
    </citation>
    <scope>NUCLEOTIDE SEQUENCE</scope>
    <source>
        <strain evidence="1">SL22</strain>
    </source>
</reference>
<dbReference type="Gene3D" id="2.60.40.3440">
    <property type="match status" value="1"/>
</dbReference>
<dbReference type="Proteomes" id="UP001168216">
    <property type="component" value="Unassembled WGS sequence"/>
</dbReference>
<accession>A0AAW7I9W1</accession>
<organism evidence="1 2">
    <name type="scientific">Aeromonas bestiarum</name>
    <dbReference type="NCBI Taxonomy" id="105751"/>
    <lineage>
        <taxon>Bacteria</taxon>
        <taxon>Pseudomonadati</taxon>
        <taxon>Pseudomonadota</taxon>
        <taxon>Gammaproteobacteria</taxon>
        <taxon>Aeromonadales</taxon>
        <taxon>Aeromonadaceae</taxon>
        <taxon>Aeromonas</taxon>
    </lineage>
</organism>
<protein>
    <submittedName>
        <fullName evidence="1">Cadherin-like domain-containing protein</fullName>
    </submittedName>
</protein>